<organism evidence="1 2">
    <name type="scientific">Sphingomonas liriopis</name>
    <dbReference type="NCBI Taxonomy" id="2949094"/>
    <lineage>
        <taxon>Bacteria</taxon>
        <taxon>Pseudomonadati</taxon>
        <taxon>Pseudomonadota</taxon>
        <taxon>Alphaproteobacteria</taxon>
        <taxon>Sphingomonadales</taxon>
        <taxon>Sphingomonadaceae</taxon>
        <taxon>Sphingomonas</taxon>
    </lineage>
</organism>
<sequence>MAVHIGLRVIPHGETAPAAEFVAADRSLVAAMADASRFRPALRDAARRMLTEWLQGVRA</sequence>
<proteinExistence type="predicted"/>
<evidence type="ECO:0000313" key="2">
    <source>
        <dbReference type="Proteomes" id="UP001139486"/>
    </source>
</evidence>
<comment type="caution">
    <text evidence="1">The sequence shown here is derived from an EMBL/GenBank/DDBJ whole genome shotgun (WGS) entry which is preliminary data.</text>
</comment>
<accession>A0A9X2KNY7</accession>
<name>A0A9X2KNY7_9SPHN</name>
<dbReference type="AlphaFoldDB" id="A0A9X2KNY7"/>
<dbReference type="EMBL" id="JAMLDY010000001">
    <property type="protein sequence ID" value="MCP3733315.1"/>
    <property type="molecule type" value="Genomic_DNA"/>
</dbReference>
<evidence type="ECO:0000313" key="1">
    <source>
        <dbReference type="EMBL" id="MCP3733315.1"/>
    </source>
</evidence>
<keyword evidence="2" id="KW-1185">Reference proteome</keyword>
<dbReference type="Proteomes" id="UP001139486">
    <property type="component" value="Unassembled WGS sequence"/>
</dbReference>
<dbReference type="RefSeq" id="WP_254287552.1">
    <property type="nucleotide sequence ID" value="NZ_JAMLDY010000001.1"/>
</dbReference>
<reference evidence="1" key="1">
    <citation type="submission" date="2022-05" db="EMBL/GenBank/DDBJ databases">
        <title>Sphingomonas sp. strain RP10 Genome sequencing and assembly.</title>
        <authorList>
            <person name="Kim I."/>
        </authorList>
    </citation>
    <scope>NUCLEOTIDE SEQUENCE</scope>
    <source>
        <strain evidence="1">RP10</strain>
    </source>
</reference>
<gene>
    <name evidence="1" type="ORF">M9979_00245</name>
</gene>
<protein>
    <submittedName>
        <fullName evidence="1">Uncharacterized protein</fullName>
    </submittedName>
</protein>